<accession>E4XX59</accession>
<gene>
    <name evidence="1" type="ORF">GSOID_T00007239001</name>
</gene>
<evidence type="ECO:0000313" key="2">
    <source>
        <dbReference type="Proteomes" id="UP000001307"/>
    </source>
</evidence>
<dbReference type="OrthoDB" id="10350540at2759"/>
<evidence type="ECO:0000313" key="1">
    <source>
        <dbReference type="EMBL" id="CBY14253.1"/>
    </source>
</evidence>
<dbReference type="EMBL" id="FN653267">
    <property type="protein sequence ID" value="CBY14253.1"/>
    <property type="molecule type" value="Genomic_DNA"/>
</dbReference>
<dbReference type="InParanoid" id="E4XX59"/>
<dbReference type="AlphaFoldDB" id="E4XX59"/>
<organism evidence="1">
    <name type="scientific">Oikopleura dioica</name>
    <name type="common">Tunicate</name>
    <dbReference type="NCBI Taxonomy" id="34765"/>
    <lineage>
        <taxon>Eukaryota</taxon>
        <taxon>Metazoa</taxon>
        <taxon>Chordata</taxon>
        <taxon>Tunicata</taxon>
        <taxon>Appendicularia</taxon>
        <taxon>Copelata</taxon>
        <taxon>Oikopleuridae</taxon>
        <taxon>Oikopleura</taxon>
    </lineage>
</organism>
<keyword evidence="2" id="KW-1185">Reference proteome</keyword>
<proteinExistence type="predicted"/>
<sequence>MKLYPIIFVTISADKPSPPEERCPDFNLGIRCQSACDGALFDCQKHCESDYTCESRCQASYLDCINFCPCGASCPDGCDASDDFCSSNEFCSFTDILVLNNKQAYQNRALVINSLNSQAQAISFDYNLVGKLVAKTTRNIISYSDIEYACSVNFRGEQYFLGGFNRDRQIAKIEGCAIELQNELLSVPHTDGVFGSCARYRDSVALCFDSADENHKSCWSWQPGTAQSVLPSSQHSHDWADMVNFRNELVTVGGCGTDIFNTCHSETEFMNDDGWRSGPNPNQNLDSAPYQYIRAQVMTADQESVYLLTGKTYAGGRPPVQRLKDNKWEQIGKLNEASFTTNYVTSAIQSGFTWYSGCCSLEKTTYTREEFETETLFDTQPEGCVMELEYAYLFEVPVGFCQP</sequence>
<reference evidence="1" key="1">
    <citation type="journal article" date="2010" name="Science">
        <title>Plasticity of animal genome architecture unmasked by rapid evolution of a pelagic tunicate.</title>
        <authorList>
            <person name="Denoeud F."/>
            <person name="Henriet S."/>
            <person name="Mungpakdee S."/>
            <person name="Aury J.M."/>
            <person name="Da Silva C."/>
            <person name="Brinkmann H."/>
            <person name="Mikhaleva J."/>
            <person name="Olsen L.C."/>
            <person name="Jubin C."/>
            <person name="Canestro C."/>
            <person name="Bouquet J.M."/>
            <person name="Danks G."/>
            <person name="Poulain J."/>
            <person name="Campsteijn C."/>
            <person name="Adamski M."/>
            <person name="Cross I."/>
            <person name="Yadetie F."/>
            <person name="Muffato M."/>
            <person name="Louis A."/>
            <person name="Butcher S."/>
            <person name="Tsagkogeorga G."/>
            <person name="Konrad A."/>
            <person name="Singh S."/>
            <person name="Jensen M.F."/>
            <person name="Cong E.H."/>
            <person name="Eikeseth-Otteraa H."/>
            <person name="Noel B."/>
            <person name="Anthouard V."/>
            <person name="Porcel B.M."/>
            <person name="Kachouri-Lafond R."/>
            <person name="Nishino A."/>
            <person name="Ugolini M."/>
            <person name="Chourrout P."/>
            <person name="Nishida H."/>
            <person name="Aasland R."/>
            <person name="Huzurbazar S."/>
            <person name="Westhof E."/>
            <person name="Delsuc F."/>
            <person name="Lehrach H."/>
            <person name="Reinhardt R."/>
            <person name="Weissenbach J."/>
            <person name="Roy S.W."/>
            <person name="Artiguenave F."/>
            <person name="Postlethwait J.H."/>
            <person name="Manak J.R."/>
            <person name="Thompson E.M."/>
            <person name="Jaillon O."/>
            <person name="Du Pasquier L."/>
            <person name="Boudinot P."/>
            <person name="Liberles D.A."/>
            <person name="Volff J.N."/>
            <person name="Philippe H."/>
            <person name="Lenhard B."/>
            <person name="Roest Crollius H."/>
            <person name="Wincker P."/>
            <person name="Chourrout D."/>
        </authorList>
    </citation>
    <scope>NUCLEOTIDE SEQUENCE [LARGE SCALE GENOMIC DNA]</scope>
</reference>
<dbReference type="Proteomes" id="UP000001307">
    <property type="component" value="Unassembled WGS sequence"/>
</dbReference>
<name>E4XX59_OIKDI</name>
<protein>
    <submittedName>
        <fullName evidence="1">Uncharacterized protein</fullName>
    </submittedName>
</protein>